<name>A0AAD9IGU2_PROWI</name>
<keyword evidence="7" id="KW-1185">Reference proteome</keyword>
<dbReference type="CDD" id="cd12254">
    <property type="entry name" value="RRM_hnRNPH_ESRPs_RBM12_like"/>
    <property type="match status" value="1"/>
</dbReference>
<dbReference type="PROSITE" id="PS50102">
    <property type="entry name" value="RRM"/>
    <property type="match status" value="1"/>
</dbReference>
<evidence type="ECO:0000256" key="1">
    <source>
        <dbReference type="ARBA" id="ARBA00022737"/>
    </source>
</evidence>
<dbReference type="InterPro" id="IPR012677">
    <property type="entry name" value="Nucleotide-bd_a/b_plait_sf"/>
</dbReference>
<accession>A0AAD9IGU2</accession>
<feature type="region of interest" description="Disordered" evidence="4">
    <location>
        <begin position="190"/>
        <end position="209"/>
    </location>
</feature>
<protein>
    <recommendedName>
        <fullName evidence="5">RRM domain-containing protein</fullName>
    </recommendedName>
</protein>
<dbReference type="SUPFAM" id="SSF54928">
    <property type="entry name" value="RNA-binding domain, RBD"/>
    <property type="match status" value="2"/>
</dbReference>
<dbReference type="InterPro" id="IPR000504">
    <property type="entry name" value="RRM_dom"/>
</dbReference>
<dbReference type="AlphaFoldDB" id="A0AAD9IGU2"/>
<reference evidence="6" key="1">
    <citation type="submission" date="2021-01" db="EMBL/GenBank/DDBJ databases">
        <authorList>
            <person name="Eckstrom K.M.E."/>
        </authorList>
    </citation>
    <scope>NUCLEOTIDE SEQUENCE</scope>
    <source>
        <strain evidence="6">UVCC 0001</strain>
    </source>
</reference>
<feature type="domain" description="RRM" evidence="5">
    <location>
        <begin position="100"/>
        <end position="182"/>
    </location>
</feature>
<dbReference type="InterPro" id="IPR035979">
    <property type="entry name" value="RBD_domain_sf"/>
</dbReference>
<evidence type="ECO:0000313" key="7">
    <source>
        <dbReference type="Proteomes" id="UP001255856"/>
    </source>
</evidence>
<keyword evidence="2 3" id="KW-0694">RNA-binding</keyword>
<gene>
    <name evidence="6" type="ORF">QBZ16_005096</name>
</gene>
<sequence>MFLGLETIDILLARRNGRPSGEAFVVLVHPAELEPALRKHKAYMGSRYIEVIEVRKQDYYNAIASTFGGGEDYGGGGGGYRGRSRSRSPTGDRGAALSTTIVKLRGLPFAATIDDIGAFFADPTIGLLAPKPELVCIVTGPDGRPSGMGFVEFESPEAAAAAMTKHRQMMGTRYVEIFPSTEDERARFAPHYVPPPREAAPPEEAHEHA</sequence>
<comment type="caution">
    <text evidence="6">The sequence shown here is derived from an EMBL/GenBank/DDBJ whole genome shotgun (WGS) entry which is preliminary data.</text>
</comment>
<feature type="region of interest" description="Disordered" evidence="4">
    <location>
        <begin position="74"/>
        <end position="94"/>
    </location>
</feature>
<evidence type="ECO:0000256" key="2">
    <source>
        <dbReference type="ARBA" id="ARBA00022884"/>
    </source>
</evidence>
<dbReference type="EMBL" id="JASFZW010000008">
    <property type="protein sequence ID" value="KAK2076869.1"/>
    <property type="molecule type" value="Genomic_DNA"/>
</dbReference>
<organism evidence="6 7">
    <name type="scientific">Prototheca wickerhamii</name>
    <dbReference type="NCBI Taxonomy" id="3111"/>
    <lineage>
        <taxon>Eukaryota</taxon>
        <taxon>Viridiplantae</taxon>
        <taxon>Chlorophyta</taxon>
        <taxon>core chlorophytes</taxon>
        <taxon>Trebouxiophyceae</taxon>
        <taxon>Chlorellales</taxon>
        <taxon>Chlorellaceae</taxon>
        <taxon>Prototheca</taxon>
    </lineage>
</organism>
<dbReference type="PANTHER" id="PTHR13976">
    <property type="entry name" value="HETEROGENEOUS NUCLEAR RIBONUCLEOPROTEIN-RELATED"/>
    <property type="match status" value="1"/>
</dbReference>
<dbReference type="GO" id="GO:0003723">
    <property type="term" value="F:RNA binding"/>
    <property type="evidence" value="ECO:0007669"/>
    <property type="project" value="UniProtKB-UniRule"/>
</dbReference>
<evidence type="ECO:0000313" key="6">
    <source>
        <dbReference type="EMBL" id="KAK2076869.1"/>
    </source>
</evidence>
<evidence type="ECO:0000256" key="4">
    <source>
        <dbReference type="SAM" id="MobiDB-lite"/>
    </source>
</evidence>
<evidence type="ECO:0000259" key="5">
    <source>
        <dbReference type="PROSITE" id="PS50102"/>
    </source>
</evidence>
<dbReference type="InterPro" id="IPR050666">
    <property type="entry name" value="ESRP"/>
</dbReference>
<evidence type="ECO:0000256" key="3">
    <source>
        <dbReference type="PROSITE-ProRule" id="PRU00176"/>
    </source>
</evidence>
<dbReference type="SMART" id="SM00360">
    <property type="entry name" value="RRM"/>
    <property type="match status" value="1"/>
</dbReference>
<dbReference type="Pfam" id="PF00076">
    <property type="entry name" value="RRM_1"/>
    <property type="match status" value="1"/>
</dbReference>
<dbReference type="Proteomes" id="UP001255856">
    <property type="component" value="Unassembled WGS sequence"/>
</dbReference>
<proteinExistence type="predicted"/>
<dbReference type="Gene3D" id="3.30.70.330">
    <property type="match status" value="2"/>
</dbReference>
<keyword evidence="1" id="KW-0677">Repeat</keyword>